<gene>
    <name evidence="14" type="ORF">BCR33DRAFT_846393</name>
</gene>
<sequence length="91" mass="10644">MAQRFQVPVEAVSSLFVIAGLGYATYTGLYYWQSFQNYGKAKRFNVDKWDRYMMERDSRLSGNVNRQRFETEAPESFKTNSAWVLEKPTIA</sequence>
<evidence type="ECO:0000256" key="3">
    <source>
        <dbReference type="ARBA" id="ARBA00009960"/>
    </source>
</evidence>
<evidence type="ECO:0000256" key="5">
    <source>
        <dbReference type="ARBA" id="ARBA00022448"/>
    </source>
</evidence>
<evidence type="ECO:0000256" key="4">
    <source>
        <dbReference type="ARBA" id="ARBA00016392"/>
    </source>
</evidence>
<name>A0A1Y2CXL5_9FUNG</name>
<keyword evidence="7 13" id="KW-0812">Transmembrane</keyword>
<dbReference type="STRING" id="329046.A0A1Y2CXL5"/>
<evidence type="ECO:0000256" key="2">
    <source>
        <dbReference type="ARBA" id="ARBA00004298"/>
    </source>
</evidence>
<proteinExistence type="inferred from homology"/>
<keyword evidence="15" id="KW-1185">Reference proteome</keyword>
<dbReference type="Pfam" id="PF15879">
    <property type="entry name" value="MWFE"/>
    <property type="match status" value="1"/>
</dbReference>
<reference evidence="14 15" key="1">
    <citation type="submission" date="2016-07" db="EMBL/GenBank/DDBJ databases">
        <title>Pervasive Adenine N6-methylation of Active Genes in Fungi.</title>
        <authorList>
            <consortium name="DOE Joint Genome Institute"/>
            <person name="Mondo S.J."/>
            <person name="Dannebaum R.O."/>
            <person name="Kuo R.C."/>
            <person name="Labutti K."/>
            <person name="Haridas S."/>
            <person name="Kuo A."/>
            <person name="Salamov A."/>
            <person name="Ahrendt S.R."/>
            <person name="Lipzen A."/>
            <person name="Sullivan W."/>
            <person name="Andreopoulos W.B."/>
            <person name="Clum A."/>
            <person name="Lindquist E."/>
            <person name="Daum C."/>
            <person name="Ramamoorthy G.K."/>
            <person name="Gryganskyi A."/>
            <person name="Culley D."/>
            <person name="Magnuson J.K."/>
            <person name="James T.Y."/>
            <person name="O'Malley M.A."/>
            <person name="Stajich J.E."/>
            <person name="Spatafora J.W."/>
            <person name="Visel A."/>
            <person name="Grigoriev I.V."/>
        </authorList>
    </citation>
    <scope>NUCLEOTIDE SEQUENCE [LARGE SCALE GENOMIC DNA]</scope>
    <source>
        <strain evidence="14 15">JEL800</strain>
    </source>
</reference>
<evidence type="ECO:0000256" key="7">
    <source>
        <dbReference type="ARBA" id="ARBA00022692"/>
    </source>
</evidence>
<dbReference type="AlphaFoldDB" id="A0A1Y2CXL5"/>
<comment type="caution">
    <text evidence="14">The sequence shown here is derived from an EMBL/GenBank/DDBJ whole genome shotgun (WGS) entry which is preliminary data.</text>
</comment>
<feature type="transmembrane region" description="Helical" evidence="13">
    <location>
        <begin position="12"/>
        <end position="32"/>
    </location>
</feature>
<keyword evidence="5" id="KW-0813">Transport</keyword>
<dbReference type="PANTHER" id="PTHR17098:SF2">
    <property type="entry name" value="NADH DEHYDROGENASE [UBIQUINONE] 1 ALPHA SUBCOMPLEX SUBUNIT 1"/>
    <property type="match status" value="1"/>
</dbReference>
<evidence type="ECO:0000313" key="15">
    <source>
        <dbReference type="Proteomes" id="UP000193642"/>
    </source>
</evidence>
<keyword evidence="10 13" id="KW-1133">Transmembrane helix</keyword>
<evidence type="ECO:0000256" key="10">
    <source>
        <dbReference type="ARBA" id="ARBA00022989"/>
    </source>
</evidence>
<evidence type="ECO:0000256" key="13">
    <source>
        <dbReference type="SAM" id="Phobius"/>
    </source>
</evidence>
<dbReference type="EMBL" id="MCGO01000005">
    <property type="protein sequence ID" value="ORY51636.1"/>
    <property type="molecule type" value="Genomic_DNA"/>
</dbReference>
<dbReference type="GO" id="GO:0005743">
    <property type="term" value="C:mitochondrial inner membrane"/>
    <property type="evidence" value="ECO:0007669"/>
    <property type="project" value="UniProtKB-SubCell"/>
</dbReference>
<keyword evidence="9" id="KW-0249">Electron transport</keyword>
<dbReference type="InterPro" id="IPR017384">
    <property type="entry name" value="NADH_Ub_cplx-1_asu_su-1"/>
</dbReference>
<protein>
    <recommendedName>
        <fullName evidence="4">NADH dehydrogenase [ubiquinone] 1 alpha subcomplex subunit 1</fullName>
    </recommendedName>
</protein>
<dbReference type="Proteomes" id="UP000193642">
    <property type="component" value="Unassembled WGS sequence"/>
</dbReference>
<comment type="function">
    <text evidence="1">Accessory subunit of the mitochondrial membrane respiratory chain NADH dehydrogenase (Complex I), that is believed not to be involved in catalysis. Complex I functions in the transfer of electrons from NADH to the respiratory chain. The immediate electron acceptor for the enzyme is believed to be ubiquinone.</text>
</comment>
<organism evidence="14 15">
    <name type="scientific">Rhizoclosmatium globosum</name>
    <dbReference type="NCBI Taxonomy" id="329046"/>
    <lineage>
        <taxon>Eukaryota</taxon>
        <taxon>Fungi</taxon>
        <taxon>Fungi incertae sedis</taxon>
        <taxon>Chytridiomycota</taxon>
        <taxon>Chytridiomycota incertae sedis</taxon>
        <taxon>Chytridiomycetes</taxon>
        <taxon>Chytridiales</taxon>
        <taxon>Chytriomycetaceae</taxon>
        <taxon>Rhizoclosmatium</taxon>
    </lineage>
</organism>
<evidence type="ECO:0000256" key="12">
    <source>
        <dbReference type="ARBA" id="ARBA00023136"/>
    </source>
</evidence>
<evidence type="ECO:0000256" key="6">
    <source>
        <dbReference type="ARBA" id="ARBA00022660"/>
    </source>
</evidence>
<comment type="similarity">
    <text evidence="3">Belongs to the complex I NDUFA1 subunit family.</text>
</comment>
<keyword evidence="6" id="KW-0679">Respiratory chain</keyword>
<dbReference type="OrthoDB" id="1920692at2759"/>
<comment type="subcellular location">
    <subcellularLocation>
        <location evidence="2">Mitochondrion inner membrane</location>
        <topology evidence="2">Single-pass membrane protein</topology>
        <orientation evidence="2">Matrix side</orientation>
    </subcellularLocation>
</comment>
<dbReference type="PANTHER" id="PTHR17098">
    <property type="entry name" value="NADH-UBIQUINONE OXIDOREDUCTASE MWFE SUBUNIT"/>
    <property type="match status" value="1"/>
</dbReference>
<keyword evidence="11" id="KW-0496">Mitochondrion</keyword>
<evidence type="ECO:0000256" key="8">
    <source>
        <dbReference type="ARBA" id="ARBA00022792"/>
    </source>
</evidence>
<evidence type="ECO:0000256" key="1">
    <source>
        <dbReference type="ARBA" id="ARBA00003195"/>
    </source>
</evidence>
<keyword evidence="8" id="KW-0999">Mitochondrion inner membrane</keyword>
<evidence type="ECO:0000256" key="11">
    <source>
        <dbReference type="ARBA" id="ARBA00023128"/>
    </source>
</evidence>
<keyword evidence="12 13" id="KW-0472">Membrane</keyword>
<evidence type="ECO:0000256" key="9">
    <source>
        <dbReference type="ARBA" id="ARBA00022982"/>
    </source>
</evidence>
<accession>A0A1Y2CXL5</accession>
<evidence type="ECO:0000313" key="14">
    <source>
        <dbReference type="EMBL" id="ORY51636.1"/>
    </source>
</evidence>